<keyword evidence="2" id="KW-1185">Reference proteome</keyword>
<dbReference type="Pfam" id="PF09548">
    <property type="entry name" value="Spore_III_AB"/>
    <property type="match status" value="1"/>
</dbReference>
<accession>A0ABV1DWT8</accession>
<proteinExistence type="predicted"/>
<comment type="caution">
    <text evidence="1">The sequence shown here is derived from an EMBL/GenBank/DDBJ whole genome shotgun (WGS) entry which is preliminary data.</text>
</comment>
<reference evidence="1 2" key="1">
    <citation type="submission" date="2024-03" db="EMBL/GenBank/DDBJ databases">
        <title>Human intestinal bacterial collection.</title>
        <authorList>
            <person name="Pauvert C."/>
            <person name="Hitch T.C.A."/>
            <person name="Clavel T."/>
        </authorList>
    </citation>
    <scope>NUCLEOTIDE SEQUENCE [LARGE SCALE GENOMIC DNA]</scope>
    <source>
        <strain evidence="1 2">CLA-JM-H44</strain>
    </source>
</reference>
<dbReference type="EMBL" id="JBBMFD010000001">
    <property type="protein sequence ID" value="MEQ2439516.1"/>
    <property type="molecule type" value="Genomic_DNA"/>
</dbReference>
<dbReference type="InterPro" id="IPR014198">
    <property type="entry name" value="Spore_III_AB"/>
</dbReference>
<dbReference type="Proteomes" id="UP001489509">
    <property type="component" value="Unassembled WGS sequence"/>
</dbReference>
<gene>
    <name evidence="1" type="ORF">WMO26_01595</name>
</gene>
<name>A0ABV1DWT8_9FIRM</name>
<evidence type="ECO:0000313" key="1">
    <source>
        <dbReference type="EMBL" id="MEQ2439516.1"/>
    </source>
</evidence>
<organism evidence="1 2">
    <name type="scientific">Solibaculum intestinale</name>
    <dbReference type="NCBI Taxonomy" id="3133165"/>
    <lineage>
        <taxon>Bacteria</taxon>
        <taxon>Bacillati</taxon>
        <taxon>Bacillota</taxon>
        <taxon>Clostridia</taxon>
        <taxon>Eubacteriales</taxon>
        <taxon>Oscillospiraceae</taxon>
        <taxon>Solibaculum</taxon>
    </lineage>
</organism>
<evidence type="ECO:0000313" key="2">
    <source>
        <dbReference type="Proteomes" id="UP001489509"/>
    </source>
</evidence>
<sequence>MMKSMQYTARVRYLEAILSFLQTLASEMEYRAAPIAKILADAAGREEYKCLPFLRECERLCREGTEFPIAWAKAVRDKAKAMDLSERDLKLLLSFGCGIGTTDVDGQLANCSLHRELFGQSLQSAREEKNKHGKLYLKLGLLSGIGISIVLL</sequence>
<dbReference type="RefSeq" id="WP_349217774.1">
    <property type="nucleotide sequence ID" value="NZ_JBBMFD010000001.1"/>
</dbReference>
<protein>
    <submittedName>
        <fullName evidence="1">Stage III sporulation protein AB</fullName>
    </submittedName>
</protein>